<keyword evidence="1 6" id="KW-0489">Methyltransferase</keyword>
<keyword evidence="7" id="KW-1185">Reference proteome</keyword>
<dbReference type="InterPro" id="IPR016461">
    <property type="entry name" value="COMT-like"/>
</dbReference>
<evidence type="ECO:0000256" key="4">
    <source>
        <dbReference type="PIRSR" id="PIRSR005739-1"/>
    </source>
</evidence>
<dbReference type="GO" id="GO:0032259">
    <property type="term" value="P:methylation"/>
    <property type="evidence" value="ECO:0007669"/>
    <property type="project" value="UniProtKB-KW"/>
</dbReference>
<dbReference type="Gene3D" id="3.40.50.150">
    <property type="entry name" value="Vaccinia Virus protein VP39"/>
    <property type="match status" value="1"/>
</dbReference>
<dbReference type="InterPro" id="IPR029063">
    <property type="entry name" value="SAM-dependent_MTases_sf"/>
</dbReference>
<accession>A0AAN7CR13</accession>
<dbReference type="InterPro" id="IPR001077">
    <property type="entry name" value="COMT_C"/>
</dbReference>
<evidence type="ECO:0000313" key="7">
    <source>
        <dbReference type="Proteomes" id="UP001303647"/>
    </source>
</evidence>
<dbReference type="AlphaFoldDB" id="A0AAN7CR13"/>
<dbReference type="InterPro" id="IPR036388">
    <property type="entry name" value="WH-like_DNA-bd_sf"/>
</dbReference>
<dbReference type="GO" id="GO:0008171">
    <property type="term" value="F:O-methyltransferase activity"/>
    <property type="evidence" value="ECO:0007669"/>
    <property type="project" value="InterPro"/>
</dbReference>
<keyword evidence="2" id="KW-0808">Transferase</keyword>
<reference evidence="6" key="2">
    <citation type="submission" date="2023-05" db="EMBL/GenBank/DDBJ databases">
        <authorList>
            <consortium name="Lawrence Berkeley National Laboratory"/>
            <person name="Steindorff A."/>
            <person name="Hensen N."/>
            <person name="Bonometti L."/>
            <person name="Westerberg I."/>
            <person name="Brannstrom I.O."/>
            <person name="Guillou S."/>
            <person name="Cros-Aarteil S."/>
            <person name="Calhoun S."/>
            <person name="Haridas S."/>
            <person name="Kuo A."/>
            <person name="Mondo S."/>
            <person name="Pangilinan J."/>
            <person name="Riley R."/>
            <person name="Labutti K."/>
            <person name="Andreopoulos B."/>
            <person name="Lipzen A."/>
            <person name="Chen C."/>
            <person name="Yanf M."/>
            <person name="Daum C."/>
            <person name="Ng V."/>
            <person name="Clum A."/>
            <person name="Ohm R."/>
            <person name="Martin F."/>
            <person name="Silar P."/>
            <person name="Natvig D."/>
            <person name="Lalanne C."/>
            <person name="Gautier V."/>
            <person name="Ament-Velasquez S.L."/>
            <person name="Kruys A."/>
            <person name="Hutchinson M.I."/>
            <person name="Powell A.J."/>
            <person name="Barry K."/>
            <person name="Miller A.N."/>
            <person name="Grigoriev I.V."/>
            <person name="Debuchy R."/>
            <person name="Gladieux P."/>
            <person name="Thoren M.H."/>
            <person name="Johannesson H."/>
        </authorList>
    </citation>
    <scope>NUCLEOTIDE SEQUENCE</scope>
    <source>
        <strain evidence="6">CBS 359.72</strain>
    </source>
</reference>
<dbReference type="EMBL" id="MU857674">
    <property type="protein sequence ID" value="KAK4246441.1"/>
    <property type="molecule type" value="Genomic_DNA"/>
</dbReference>
<dbReference type="PROSITE" id="PS51683">
    <property type="entry name" value="SAM_OMT_II"/>
    <property type="match status" value="1"/>
</dbReference>
<evidence type="ECO:0000259" key="5">
    <source>
        <dbReference type="Pfam" id="PF00891"/>
    </source>
</evidence>
<proteinExistence type="predicted"/>
<comment type="caution">
    <text evidence="6">The sequence shown here is derived from an EMBL/GenBank/DDBJ whole genome shotgun (WGS) entry which is preliminary data.</text>
</comment>
<gene>
    <name evidence="6" type="ORF">C7999DRAFT_15457</name>
</gene>
<dbReference type="PANTHER" id="PTHR43712:SF2">
    <property type="entry name" value="O-METHYLTRANSFERASE CICE"/>
    <property type="match status" value="1"/>
</dbReference>
<reference evidence="6" key="1">
    <citation type="journal article" date="2023" name="Mol. Phylogenet. Evol.">
        <title>Genome-scale phylogeny and comparative genomics of the fungal order Sordariales.</title>
        <authorList>
            <person name="Hensen N."/>
            <person name="Bonometti L."/>
            <person name="Westerberg I."/>
            <person name="Brannstrom I.O."/>
            <person name="Guillou S."/>
            <person name="Cros-Aarteil S."/>
            <person name="Calhoun S."/>
            <person name="Haridas S."/>
            <person name="Kuo A."/>
            <person name="Mondo S."/>
            <person name="Pangilinan J."/>
            <person name="Riley R."/>
            <person name="LaButti K."/>
            <person name="Andreopoulos B."/>
            <person name="Lipzen A."/>
            <person name="Chen C."/>
            <person name="Yan M."/>
            <person name="Daum C."/>
            <person name="Ng V."/>
            <person name="Clum A."/>
            <person name="Steindorff A."/>
            <person name="Ohm R.A."/>
            <person name="Martin F."/>
            <person name="Silar P."/>
            <person name="Natvig D.O."/>
            <person name="Lalanne C."/>
            <person name="Gautier V."/>
            <person name="Ament-Velasquez S.L."/>
            <person name="Kruys A."/>
            <person name="Hutchinson M.I."/>
            <person name="Powell A.J."/>
            <person name="Barry K."/>
            <person name="Miller A.N."/>
            <person name="Grigoriev I.V."/>
            <person name="Debuchy R."/>
            <person name="Gladieux P."/>
            <person name="Hiltunen Thoren M."/>
            <person name="Johannesson H."/>
        </authorList>
    </citation>
    <scope>NUCLEOTIDE SEQUENCE</scope>
    <source>
        <strain evidence="6">CBS 359.72</strain>
    </source>
</reference>
<sequence length="407" mass="44881">MASSLADTLEALAERLSKTAQNLRSGSFSIETDTVQRMSLLKAGADLLDAVTLSKDRVLTWLPQFAHITAIRLFIKWKAFEKIPTGNDATISYTELAAKLGADVSLITRFTRALVANGTLKQVGADRVAHTEFSHIFTSPNPIWAMLQQGFDSHLASWVAMPKYFDRFGLTAEPTDRLQTVLAFAEGRLGATVWDIQHADEERLRVFMMAMGVIEEQMPPLGAYDIGWVAKETARQPADDQRPLLVDVGGGRGHALKGILKLTPDLPANRCVLEDLPEVVEAARREVPELVDVQMIAMDFHKEQPVKRALVYYMRRCLHDYSDEDCVGMLQHISGAMATDSRLLIVETLLGDRPSPFQVAMDLAMMTISGKERTLDNFRDITGKAGLKITNVSQIPGGSAVIECALA</sequence>
<evidence type="ECO:0000256" key="1">
    <source>
        <dbReference type="ARBA" id="ARBA00022603"/>
    </source>
</evidence>
<dbReference type="SUPFAM" id="SSF46785">
    <property type="entry name" value="Winged helix' DNA-binding domain"/>
    <property type="match status" value="1"/>
</dbReference>
<dbReference type="SUPFAM" id="SSF53335">
    <property type="entry name" value="S-adenosyl-L-methionine-dependent methyltransferases"/>
    <property type="match status" value="1"/>
</dbReference>
<name>A0AAN7CR13_9PEZI</name>
<dbReference type="Proteomes" id="UP001303647">
    <property type="component" value="Unassembled WGS sequence"/>
</dbReference>
<dbReference type="PANTHER" id="PTHR43712">
    <property type="entry name" value="PUTATIVE (AFU_ORTHOLOGUE AFUA_4G14580)-RELATED"/>
    <property type="match status" value="1"/>
</dbReference>
<evidence type="ECO:0000256" key="3">
    <source>
        <dbReference type="ARBA" id="ARBA00022691"/>
    </source>
</evidence>
<protein>
    <submittedName>
        <fullName evidence="6">S-adenosyl-L-methionine-dependent methyltransferase</fullName>
    </submittedName>
</protein>
<dbReference type="Pfam" id="PF00891">
    <property type="entry name" value="Methyltransf_2"/>
    <property type="match status" value="1"/>
</dbReference>
<dbReference type="PIRSF" id="PIRSF005739">
    <property type="entry name" value="O-mtase"/>
    <property type="match status" value="1"/>
</dbReference>
<dbReference type="Gene3D" id="1.10.10.10">
    <property type="entry name" value="Winged helix-like DNA-binding domain superfamily/Winged helix DNA-binding domain"/>
    <property type="match status" value="1"/>
</dbReference>
<evidence type="ECO:0000256" key="2">
    <source>
        <dbReference type="ARBA" id="ARBA00022679"/>
    </source>
</evidence>
<feature type="domain" description="O-methyltransferase C-terminal" evidence="5">
    <location>
        <begin position="243"/>
        <end position="387"/>
    </location>
</feature>
<organism evidence="6 7">
    <name type="scientific">Corynascus novoguineensis</name>
    <dbReference type="NCBI Taxonomy" id="1126955"/>
    <lineage>
        <taxon>Eukaryota</taxon>
        <taxon>Fungi</taxon>
        <taxon>Dikarya</taxon>
        <taxon>Ascomycota</taxon>
        <taxon>Pezizomycotina</taxon>
        <taxon>Sordariomycetes</taxon>
        <taxon>Sordariomycetidae</taxon>
        <taxon>Sordariales</taxon>
        <taxon>Chaetomiaceae</taxon>
        <taxon>Corynascus</taxon>
    </lineage>
</organism>
<keyword evidence="3" id="KW-0949">S-adenosyl-L-methionine</keyword>
<feature type="active site" description="Proton acceptor" evidence="4">
    <location>
        <position position="319"/>
    </location>
</feature>
<evidence type="ECO:0000313" key="6">
    <source>
        <dbReference type="EMBL" id="KAK4246441.1"/>
    </source>
</evidence>
<dbReference type="InterPro" id="IPR036390">
    <property type="entry name" value="WH_DNA-bd_sf"/>
</dbReference>